<dbReference type="PANTHER" id="PTHR45641:SF19">
    <property type="entry name" value="NEPHROCYSTIN-3"/>
    <property type="match status" value="1"/>
</dbReference>
<evidence type="ECO:0000313" key="7">
    <source>
        <dbReference type="Proteomes" id="UP001501115"/>
    </source>
</evidence>
<feature type="repeat" description="TPR" evidence="3">
    <location>
        <begin position="1157"/>
        <end position="1190"/>
    </location>
</feature>
<dbReference type="PROSITE" id="PS50005">
    <property type="entry name" value="TPR"/>
    <property type="match status" value="6"/>
</dbReference>
<keyword evidence="7" id="KW-1185">Reference proteome</keyword>
<dbReference type="InterPro" id="IPR035897">
    <property type="entry name" value="Toll_tir_struct_dom_sf"/>
</dbReference>
<feature type="repeat" description="TPR" evidence="3">
    <location>
        <begin position="1277"/>
        <end position="1310"/>
    </location>
</feature>
<feature type="domain" description="TIR" evidence="5">
    <location>
        <begin position="5"/>
        <end position="136"/>
    </location>
</feature>
<dbReference type="SMART" id="SM00028">
    <property type="entry name" value="TPR"/>
    <property type="match status" value="8"/>
</dbReference>
<feature type="repeat" description="TPR" evidence="3">
    <location>
        <begin position="1397"/>
        <end position="1430"/>
    </location>
</feature>
<dbReference type="Gene3D" id="3.40.50.10140">
    <property type="entry name" value="Toll/interleukin-1 receptor homology (TIR) domain"/>
    <property type="match status" value="1"/>
</dbReference>
<evidence type="ECO:0000256" key="2">
    <source>
        <dbReference type="ARBA" id="ARBA00022803"/>
    </source>
</evidence>
<dbReference type="InterPro" id="IPR019734">
    <property type="entry name" value="TPR_rpt"/>
</dbReference>
<dbReference type="SUPFAM" id="SSF52540">
    <property type="entry name" value="P-loop containing nucleoside triphosphate hydrolases"/>
    <property type="match status" value="1"/>
</dbReference>
<feature type="repeat" description="TPR" evidence="3">
    <location>
        <begin position="1317"/>
        <end position="1350"/>
    </location>
</feature>
<dbReference type="Pfam" id="PF13191">
    <property type="entry name" value="AAA_16"/>
    <property type="match status" value="1"/>
</dbReference>
<feature type="repeat" description="TPR" evidence="3">
    <location>
        <begin position="1357"/>
        <end position="1390"/>
    </location>
</feature>
<dbReference type="InterPro" id="IPR041664">
    <property type="entry name" value="AAA_16"/>
</dbReference>
<sequence>MAEVGRFDAFVSYAYEDEPLAKTLAENLHRLGLDVWLDQWELAGGQRVASRLQDGLARAGAVVTVVSRHWVESGWCGEEFDAAVAAAVKRGQRLIPILVGEVELPPFIASRLYIDFRYVASPEQYVERVRQVERAVRGLSSAQRPERGGALVVPDAVGYRPDGPTHAELRVATGAVTFSAAGSEVSCVPRGVDRSLEQRLWMLQRARTRATSGLVTRRLPSLEEAAASGGLTGALVAVGGELGKRFVCGDVAAALTQEEQLAQARHASLRIGLRVDDPGWVDLPWETLTVPGAVRPLVLSEQVELYRTVRRESAPVAVQVPGPLRILAVVASPESSGGELLDYERELGRILDAVDPARSGQGTYVRVLNWGSLAEIRAALEQERFHVLHLSCHAEPGVLLLEGEQGQVDEVDAQRFIAEGLPTDRGVPLVVLAGCSTARTPVTQDAEKPEALPSGDEGGSDSDAEGPGADAVSAVGRVRAGLARALLERGVPAVLAMSEAVTDHYATELAAEMYEALARAEHPNPLTALSQARRTLETRRRQLPDNDPRAAWPEWATPALFLAGPPLPLFDRATGADRVPVVPEITLDEAMVVRKVGEFVGRRAELRRLLSALRDPQRAGVLVHGIGGVGKSTLAAELLHHYGAQDRLIVPVAASTTRTVDDLLETLRQRLNTHCVTEDLAERDPLRRVVAVLADASSPWRERWQLVRQTVLPRLPVLMVVDNAEDLLVRAGDGWELSDPALAAFLAAWAAASPRTGLLVTSRYPFSLPQRAHKRLTTHHLGPLSLAETRKLIWRLPGLDALTPAERQRAYTDVGGHPRALEYLDALLRGGHARFPDIADRMEAALEDRGIPDPERWLAEVAGDLDTGLAETITLAVDDVLLDTLLDQLEDVPGARRLLDGMAIYRTPVDSTGAAWQLSQLTTPPEPDLALHQRLQTMNARIAEARAAGAGPDNNYGLTPEAITEYETLWRELQRPPVDLNGQGGNALQRLLDLGLVSPAPAPQDEPGSPPSGLAVHHWTADALRGRAHHDTLKAAHQRAAAYWQWRVNLRAQPPTDDIKQLIEARHHHHQASDLDQANAVTAWVCTQLHTWGAWDWEQHLVEESLTWVPDRSGSAASYIHQLGIIAQERGDYQQAEEHYRASLTISEELGDRSGIADSYHQFGIIAQERGDYQQAEGHYRASLTISEELGDRSGIATSYHQLGIIAQLRGDYQQAEEHCRASLTISEELGHRFVIANSYGQLGIIAQRRGDYQQAEEHCRASLTISEELGNRPGVATSYHQLGIIAQARGHHQQAEEHYRASLTISEELGHRSGIANSYGQLGIIAQLRGDYQQAEEHYRASLTICEELGDRSGIATSYHQLGIIAQARGHHQQAEEHYRASLTIKEELGNRPGIANSYGQLGNIAHERGDYQQAEEHYRASLTISEELGNRAGIANSYAQLGMLRTERQRPAEGVPYTLEALVLQLKIGSPPDTTLYWLGRQRALLGDDAFQSILDALVPDDVAASIMNATPPQNEPPPHEESTR</sequence>
<dbReference type="Pfam" id="PF13424">
    <property type="entry name" value="TPR_12"/>
    <property type="match status" value="4"/>
</dbReference>
<name>A0ABP8FP66_9ACTN</name>
<dbReference type="EMBL" id="BAABET010000003">
    <property type="protein sequence ID" value="GAA4308014.1"/>
    <property type="molecule type" value="Genomic_DNA"/>
</dbReference>
<dbReference type="Pfam" id="PF13676">
    <property type="entry name" value="TIR_2"/>
    <property type="match status" value="1"/>
</dbReference>
<evidence type="ECO:0000259" key="5">
    <source>
        <dbReference type="PROSITE" id="PS50104"/>
    </source>
</evidence>
<dbReference type="SUPFAM" id="SSF52200">
    <property type="entry name" value="Toll/Interleukin receptor TIR domain"/>
    <property type="match status" value="1"/>
</dbReference>
<dbReference type="SMART" id="SM00255">
    <property type="entry name" value="TIR"/>
    <property type="match status" value="1"/>
</dbReference>
<accession>A0ABP8FP66</accession>
<feature type="region of interest" description="Disordered" evidence="4">
    <location>
        <begin position="441"/>
        <end position="469"/>
    </location>
</feature>
<feature type="repeat" description="TPR" evidence="3">
    <location>
        <begin position="1117"/>
        <end position="1150"/>
    </location>
</feature>
<dbReference type="InterPro" id="IPR027417">
    <property type="entry name" value="P-loop_NTPase"/>
</dbReference>
<dbReference type="PROSITE" id="PS50104">
    <property type="entry name" value="TIR"/>
    <property type="match status" value="1"/>
</dbReference>
<evidence type="ECO:0000256" key="4">
    <source>
        <dbReference type="SAM" id="MobiDB-lite"/>
    </source>
</evidence>
<evidence type="ECO:0000256" key="3">
    <source>
        <dbReference type="PROSITE-ProRule" id="PRU00339"/>
    </source>
</evidence>
<dbReference type="Gene3D" id="3.40.50.300">
    <property type="entry name" value="P-loop containing nucleotide triphosphate hydrolases"/>
    <property type="match status" value="1"/>
</dbReference>
<dbReference type="Pfam" id="PF12770">
    <property type="entry name" value="CHAT"/>
    <property type="match status" value="1"/>
</dbReference>
<reference evidence="7" key="1">
    <citation type="journal article" date="2019" name="Int. J. Syst. Evol. Microbiol.">
        <title>The Global Catalogue of Microorganisms (GCM) 10K type strain sequencing project: providing services to taxonomists for standard genome sequencing and annotation.</title>
        <authorList>
            <consortium name="The Broad Institute Genomics Platform"/>
            <consortium name="The Broad Institute Genome Sequencing Center for Infectious Disease"/>
            <person name="Wu L."/>
            <person name="Ma J."/>
        </authorList>
    </citation>
    <scope>NUCLEOTIDE SEQUENCE [LARGE SCALE GENOMIC DNA]</scope>
    <source>
        <strain evidence="7">JCM 31290</strain>
    </source>
</reference>
<keyword evidence="2 3" id="KW-0802">TPR repeat</keyword>
<dbReference type="InterPro" id="IPR024983">
    <property type="entry name" value="CHAT_dom"/>
</dbReference>
<evidence type="ECO:0000256" key="1">
    <source>
        <dbReference type="ARBA" id="ARBA00022737"/>
    </source>
</evidence>
<dbReference type="InterPro" id="IPR000157">
    <property type="entry name" value="TIR_dom"/>
</dbReference>
<protein>
    <recommendedName>
        <fullName evidence="5">TIR domain-containing protein</fullName>
    </recommendedName>
</protein>
<comment type="caution">
    <text evidence="6">The sequence shown here is derived from an EMBL/GenBank/DDBJ whole genome shotgun (WGS) entry which is preliminary data.</text>
</comment>
<dbReference type="PANTHER" id="PTHR45641">
    <property type="entry name" value="TETRATRICOPEPTIDE REPEAT PROTEIN (AFU_ORTHOLOGUE AFUA_6G03870)"/>
    <property type="match status" value="1"/>
</dbReference>
<dbReference type="InterPro" id="IPR011990">
    <property type="entry name" value="TPR-like_helical_dom_sf"/>
</dbReference>
<proteinExistence type="predicted"/>
<organism evidence="6 7">
    <name type="scientific">Streptomyces venetus</name>
    <dbReference type="NCBI Taxonomy" id="1701086"/>
    <lineage>
        <taxon>Bacteria</taxon>
        <taxon>Bacillati</taxon>
        <taxon>Actinomycetota</taxon>
        <taxon>Actinomycetes</taxon>
        <taxon>Kitasatosporales</taxon>
        <taxon>Streptomycetaceae</taxon>
        <taxon>Streptomyces</taxon>
    </lineage>
</organism>
<dbReference type="SUPFAM" id="SSF48452">
    <property type="entry name" value="TPR-like"/>
    <property type="match status" value="2"/>
</dbReference>
<dbReference type="Pfam" id="PF13374">
    <property type="entry name" value="TPR_10"/>
    <property type="match status" value="1"/>
</dbReference>
<dbReference type="Proteomes" id="UP001501115">
    <property type="component" value="Unassembled WGS sequence"/>
</dbReference>
<dbReference type="RefSeq" id="WP_345661626.1">
    <property type="nucleotide sequence ID" value="NZ_BAABET010000003.1"/>
</dbReference>
<keyword evidence="1" id="KW-0677">Repeat</keyword>
<evidence type="ECO:0000313" key="6">
    <source>
        <dbReference type="EMBL" id="GAA4308014.1"/>
    </source>
</evidence>
<dbReference type="Gene3D" id="1.25.40.10">
    <property type="entry name" value="Tetratricopeptide repeat domain"/>
    <property type="match status" value="2"/>
</dbReference>
<gene>
    <name evidence="6" type="ORF">GCM10023086_26750</name>
</gene>